<dbReference type="EMBL" id="AWQS01000016">
    <property type="protein sequence ID" value="EWT07293.1"/>
    <property type="molecule type" value="Genomic_DNA"/>
</dbReference>
<dbReference type="GO" id="GO:0008168">
    <property type="term" value="F:methyltransferase activity"/>
    <property type="evidence" value="ECO:0007669"/>
    <property type="project" value="UniProtKB-KW"/>
</dbReference>
<gene>
    <name evidence="1" type="ORF">N864_08890</name>
</gene>
<dbReference type="PATRIC" id="fig|584657.3.peg.773"/>
<organism evidence="1 2">
    <name type="scientific">Intrasporangium chromatireducens Q5-1</name>
    <dbReference type="NCBI Taxonomy" id="584657"/>
    <lineage>
        <taxon>Bacteria</taxon>
        <taxon>Bacillati</taxon>
        <taxon>Actinomycetota</taxon>
        <taxon>Actinomycetes</taxon>
        <taxon>Micrococcales</taxon>
        <taxon>Intrasporangiaceae</taxon>
        <taxon>Intrasporangium</taxon>
    </lineage>
</organism>
<proteinExistence type="predicted"/>
<evidence type="ECO:0000313" key="2">
    <source>
        <dbReference type="Proteomes" id="UP000019494"/>
    </source>
</evidence>
<keyword evidence="1" id="KW-0808">Transferase</keyword>
<dbReference type="RefSeq" id="WP_034713674.1">
    <property type="nucleotide sequence ID" value="NZ_AWQS01000016.1"/>
</dbReference>
<dbReference type="GO" id="GO:0032259">
    <property type="term" value="P:methylation"/>
    <property type="evidence" value="ECO:0007669"/>
    <property type="project" value="UniProtKB-KW"/>
</dbReference>
<name>W9GR29_9MICO</name>
<reference evidence="2" key="1">
    <citation type="submission" date="2013-08" db="EMBL/GenBank/DDBJ databases">
        <title>Intrasporangium oryzae NRRL B-24470.</title>
        <authorList>
            <person name="Liu H."/>
            <person name="Wang G."/>
        </authorList>
    </citation>
    <scope>NUCLEOTIDE SEQUENCE [LARGE SCALE GENOMIC DNA]</scope>
    <source>
        <strain evidence="2">Q5-1</strain>
    </source>
</reference>
<dbReference type="OrthoDB" id="3366024at2"/>
<protein>
    <submittedName>
        <fullName evidence="1">Methyltransferase</fullName>
    </submittedName>
</protein>
<dbReference type="SUPFAM" id="SSF53335">
    <property type="entry name" value="S-adenosyl-L-methionine-dependent methyltransferases"/>
    <property type="match status" value="1"/>
</dbReference>
<evidence type="ECO:0000313" key="1">
    <source>
        <dbReference type="EMBL" id="EWT07293.1"/>
    </source>
</evidence>
<keyword evidence="1" id="KW-0489">Methyltransferase</keyword>
<sequence length="254" mass="26073">MAQDQRDQPRSVARTSAVVAATERLAASCTDRLGRPLNVLDLGGGTGGVAVPLAVSGHRVTVVDPSPNALAALGERARAAGVSARVRGVQGDGDSLEAVLSGETFDLVCCHGTLEFVDDPAATLQATAAALEPGGVLSLIVSGRLAVVFAKAIAGEFAQAKAAIVDAEGRWGPHDPLPRRFDLDRLTELLTTAGFTIEQARGAGILSHLVPASRIDSAADRAALDELDDLLVSGPGREVLGTLGSALHVIARRD</sequence>
<dbReference type="PANTHER" id="PTHR43861">
    <property type="entry name" value="TRANS-ACONITATE 2-METHYLTRANSFERASE-RELATED"/>
    <property type="match status" value="1"/>
</dbReference>
<dbReference type="Proteomes" id="UP000019494">
    <property type="component" value="Unassembled WGS sequence"/>
</dbReference>
<dbReference type="CDD" id="cd02440">
    <property type="entry name" value="AdoMet_MTases"/>
    <property type="match status" value="1"/>
</dbReference>
<dbReference type="AlphaFoldDB" id="W9GR29"/>
<dbReference type="Pfam" id="PF13489">
    <property type="entry name" value="Methyltransf_23"/>
    <property type="match status" value="1"/>
</dbReference>
<keyword evidence="2" id="KW-1185">Reference proteome</keyword>
<accession>W9GR29</accession>
<comment type="caution">
    <text evidence="1">The sequence shown here is derived from an EMBL/GenBank/DDBJ whole genome shotgun (WGS) entry which is preliminary data.</text>
</comment>
<dbReference type="Gene3D" id="3.40.50.150">
    <property type="entry name" value="Vaccinia Virus protein VP39"/>
    <property type="match status" value="1"/>
</dbReference>
<dbReference type="InterPro" id="IPR029063">
    <property type="entry name" value="SAM-dependent_MTases_sf"/>
</dbReference>